<protein>
    <submittedName>
        <fullName evidence="1">Tail connector protein</fullName>
    </submittedName>
</protein>
<dbReference type="EMBL" id="BK032851">
    <property type="protein sequence ID" value="DAF64134.1"/>
    <property type="molecule type" value="Genomic_DNA"/>
</dbReference>
<sequence>MTLKERLRNRIPEEDNELVLDDLLETAKEVILSNLYPFEEEITGKEIPTKYKSLCLDIATEMYSKRGAEGEVAHSENGVSRTYSSAYVSDALLRQITPCGTIVGSVGDDDDA</sequence>
<dbReference type="InterPro" id="IPR021146">
    <property type="entry name" value="Phage_gp6-like_head-tail"/>
</dbReference>
<dbReference type="Pfam" id="PF05135">
    <property type="entry name" value="Phage_connect_1"/>
    <property type="match status" value="1"/>
</dbReference>
<organism evidence="1">
    <name type="scientific">Siphoviridae sp. ctTIi48</name>
    <dbReference type="NCBI Taxonomy" id="2827875"/>
    <lineage>
        <taxon>Viruses</taxon>
        <taxon>Duplodnaviria</taxon>
        <taxon>Heunggongvirae</taxon>
        <taxon>Uroviricota</taxon>
        <taxon>Caudoviricetes</taxon>
    </lineage>
</organism>
<reference evidence="1" key="1">
    <citation type="journal article" date="2021" name="Proc. Natl. Acad. Sci. U.S.A.">
        <title>A Catalog of Tens of Thousands of Viruses from Human Metagenomes Reveals Hidden Associations with Chronic Diseases.</title>
        <authorList>
            <person name="Tisza M.J."/>
            <person name="Buck C.B."/>
        </authorList>
    </citation>
    <scope>NUCLEOTIDE SEQUENCE</scope>
    <source>
        <strain evidence="1">CtTIi48</strain>
    </source>
</reference>
<evidence type="ECO:0000313" key="1">
    <source>
        <dbReference type="EMBL" id="DAF64134.1"/>
    </source>
</evidence>
<accession>A0A8S5TLD5</accession>
<proteinExistence type="predicted"/>
<name>A0A8S5TLD5_9CAUD</name>